<accession>A0AAJ0CXC5</accession>
<organism evidence="1 2">
    <name type="scientific">Conoideocrella luteorostrata</name>
    <dbReference type="NCBI Taxonomy" id="1105319"/>
    <lineage>
        <taxon>Eukaryota</taxon>
        <taxon>Fungi</taxon>
        <taxon>Dikarya</taxon>
        <taxon>Ascomycota</taxon>
        <taxon>Pezizomycotina</taxon>
        <taxon>Sordariomycetes</taxon>
        <taxon>Hypocreomycetidae</taxon>
        <taxon>Hypocreales</taxon>
        <taxon>Clavicipitaceae</taxon>
        <taxon>Conoideocrella</taxon>
    </lineage>
</organism>
<comment type="caution">
    <text evidence="1">The sequence shown here is derived from an EMBL/GenBank/DDBJ whole genome shotgun (WGS) entry which is preliminary data.</text>
</comment>
<evidence type="ECO:0000313" key="1">
    <source>
        <dbReference type="EMBL" id="KAK2612722.1"/>
    </source>
</evidence>
<dbReference type="SUPFAM" id="SSF53448">
    <property type="entry name" value="Nucleotide-diphospho-sugar transferases"/>
    <property type="match status" value="1"/>
</dbReference>
<dbReference type="Proteomes" id="UP001251528">
    <property type="component" value="Unassembled WGS sequence"/>
</dbReference>
<sequence>MSSLLSPYKIPKGVYAVPDELLDLRSDAEIDQDILHPKPVSGVKNIWFYWHNGYTNMHPYGQRTVRSWHCRFSKRGWVVRVIDREPGSRMNIGNFVDINDPDNFPEAFTNGTLGGIYGVQHSSDLVRFPLLLRYGGVYADVGMIQIGDLDRMWNETVGNPDSPYEVLTYNAGAADTRNLTNYFMASDPNNPLFLRSHKLLLALWAEGGGKTTTDGMHKSPLLKELPLTIFHSSFEENGKVYGPEEVTRMLADYIIQGQAIRMAMSIEDPEDGWNGPKYSAKHVYAIDYMVGSQLINEMTAWNGPRQFELMSLPLPKEGELESEDQELARQIVEACLGKSFGFKLATGLILRVSGDTLSSLWRKNTGADIVPCTYASWLRYGTRYWSQEALPERQKFEVLKPVKVGPLLRSHTP</sequence>
<keyword evidence="2" id="KW-1185">Reference proteome</keyword>
<proteinExistence type="predicted"/>
<dbReference type="InterPro" id="IPR029044">
    <property type="entry name" value="Nucleotide-diphossugar_trans"/>
</dbReference>
<dbReference type="AlphaFoldDB" id="A0AAJ0CXC5"/>
<reference evidence="1" key="1">
    <citation type="submission" date="2023-06" db="EMBL/GenBank/DDBJ databases">
        <title>Conoideocrella luteorostrata (Hypocreales: Clavicipitaceae), a potential biocontrol fungus for elongate hemlock scale in United States Christmas tree production areas.</title>
        <authorList>
            <person name="Barrett H."/>
            <person name="Lovett B."/>
            <person name="Macias A.M."/>
            <person name="Stajich J.E."/>
            <person name="Kasson M.T."/>
        </authorList>
    </citation>
    <scope>NUCLEOTIDE SEQUENCE</scope>
    <source>
        <strain evidence="1">ARSEF 14590</strain>
    </source>
</reference>
<dbReference type="InterPro" id="IPR008441">
    <property type="entry name" value="AfumC-like_glycosyl_Trfase"/>
</dbReference>
<protein>
    <recommendedName>
        <fullName evidence="3">Capsule polysaccharide biosynthesis protein</fullName>
    </recommendedName>
</protein>
<dbReference type="Pfam" id="PF05704">
    <property type="entry name" value="Caps_synth"/>
    <property type="match status" value="1"/>
</dbReference>
<dbReference type="Gene3D" id="3.90.550.20">
    <property type="match status" value="1"/>
</dbReference>
<dbReference type="GO" id="GO:0016757">
    <property type="term" value="F:glycosyltransferase activity"/>
    <property type="evidence" value="ECO:0007669"/>
    <property type="project" value="InterPro"/>
</dbReference>
<evidence type="ECO:0000313" key="2">
    <source>
        <dbReference type="Proteomes" id="UP001251528"/>
    </source>
</evidence>
<dbReference type="EMBL" id="JASWJB010000012">
    <property type="protein sequence ID" value="KAK2612722.1"/>
    <property type="molecule type" value="Genomic_DNA"/>
</dbReference>
<name>A0AAJ0CXC5_9HYPO</name>
<evidence type="ECO:0008006" key="3">
    <source>
        <dbReference type="Google" id="ProtNLM"/>
    </source>
</evidence>
<gene>
    <name evidence="1" type="ORF">QQS21_001173</name>
</gene>